<keyword evidence="3" id="KW-1185">Reference proteome</keyword>
<proteinExistence type="predicted"/>
<dbReference type="KEGG" id="aeh:Mlg_0507"/>
<gene>
    <name evidence="2" type="ordered locus">Mlg_0507</name>
</gene>
<protein>
    <submittedName>
        <fullName evidence="2">Uncharacterized protein</fullName>
    </submittedName>
</protein>
<dbReference type="RefSeq" id="WP_011628256.1">
    <property type="nucleotide sequence ID" value="NC_008340.1"/>
</dbReference>
<evidence type="ECO:0000256" key="1">
    <source>
        <dbReference type="SAM" id="Phobius"/>
    </source>
</evidence>
<evidence type="ECO:0000313" key="3">
    <source>
        <dbReference type="Proteomes" id="UP000001962"/>
    </source>
</evidence>
<name>Q0ABC6_ALKEH</name>
<keyword evidence="1" id="KW-1133">Transmembrane helix</keyword>
<dbReference type="HOGENOM" id="CLU_055605_0_0_6"/>
<dbReference type="eggNOG" id="COG1555">
    <property type="taxonomic scope" value="Bacteria"/>
</dbReference>
<dbReference type="EMBL" id="CP000453">
    <property type="protein sequence ID" value="ABI55861.1"/>
    <property type="molecule type" value="Genomic_DNA"/>
</dbReference>
<reference evidence="3" key="1">
    <citation type="submission" date="2006-08" db="EMBL/GenBank/DDBJ databases">
        <title>Complete sequence of Alkalilimnicola ehrilichei MLHE-1.</title>
        <authorList>
            <person name="Copeland A."/>
            <person name="Lucas S."/>
            <person name="Lapidus A."/>
            <person name="Barry K."/>
            <person name="Detter J.C."/>
            <person name="Glavina del Rio T."/>
            <person name="Hammon N."/>
            <person name="Israni S."/>
            <person name="Dalin E."/>
            <person name="Tice H."/>
            <person name="Pitluck S."/>
            <person name="Sims D."/>
            <person name="Brettin T."/>
            <person name="Bruce D."/>
            <person name="Han C."/>
            <person name="Tapia R."/>
            <person name="Gilna P."/>
            <person name="Schmutz J."/>
            <person name="Larimer F."/>
            <person name="Land M."/>
            <person name="Hauser L."/>
            <person name="Kyrpides N."/>
            <person name="Mikhailova N."/>
            <person name="Oremland R.S."/>
            <person name="Hoeft S.E."/>
            <person name="Switzer-Blum J."/>
            <person name="Kulp T."/>
            <person name="King G."/>
            <person name="Tabita R."/>
            <person name="Witte B."/>
            <person name="Santini J.M."/>
            <person name="Basu P."/>
            <person name="Hollibaugh J.T."/>
            <person name="Xie G."/>
            <person name="Stolz J.F."/>
            <person name="Richardson P."/>
        </authorList>
    </citation>
    <scope>NUCLEOTIDE SEQUENCE [LARGE SCALE GENOMIC DNA]</scope>
    <source>
        <strain evidence="3">ATCC BAA-1101 / DSM 17681 / MLHE-1</strain>
    </source>
</reference>
<dbReference type="AlphaFoldDB" id="Q0ABC6"/>
<keyword evidence="1" id="KW-0812">Transmembrane</keyword>
<sequence length="333" mass="35491">MGFLKIGEKDRTGRQKRIEHTGRYLRASRTGGISLRAHTRVAGVNLTGNTRRGVRVSTRLAKNTQVALQNGRFILRGRYGSDAARINLSKSGVSVSTKTPVGAFNWVRPGRSSFKLGGVHVRGHKAAHLQGVYLLFAGLVALVGGLFKAVAALLGGILGGVQALVAWRERVRGERERLGLSAGEVAGVGEQIVRAQGVALDQEPQRDLFAGLLFVVTTLGRGRTVFDADAVGLQGADRGAGRALATDAAVAGQQLVRWLGEREADRSPRRILGLLHQLALAFRARAPQSARAEALLALDDACLAAGPRTILQEEMIDLLAEALGVDLVLEGER</sequence>
<dbReference type="OrthoDB" id="1201035at2"/>
<organism evidence="2 3">
    <name type="scientific">Alkalilimnicola ehrlichii (strain ATCC BAA-1101 / DSM 17681 / MLHE-1)</name>
    <dbReference type="NCBI Taxonomy" id="187272"/>
    <lineage>
        <taxon>Bacteria</taxon>
        <taxon>Pseudomonadati</taxon>
        <taxon>Pseudomonadota</taxon>
        <taxon>Gammaproteobacteria</taxon>
        <taxon>Chromatiales</taxon>
        <taxon>Ectothiorhodospiraceae</taxon>
        <taxon>Alkalilimnicola</taxon>
    </lineage>
</organism>
<dbReference type="Proteomes" id="UP000001962">
    <property type="component" value="Chromosome"/>
</dbReference>
<feature type="transmembrane region" description="Helical" evidence="1">
    <location>
        <begin position="126"/>
        <end position="143"/>
    </location>
</feature>
<keyword evidence="1" id="KW-0472">Membrane</keyword>
<evidence type="ECO:0000313" key="2">
    <source>
        <dbReference type="EMBL" id="ABI55861.1"/>
    </source>
</evidence>
<accession>Q0ABC6</accession>